<dbReference type="Pfam" id="PF03734">
    <property type="entry name" value="YkuD"/>
    <property type="match status" value="1"/>
</dbReference>
<keyword evidence="3" id="KW-0964">Secreted</keyword>
<dbReference type="GO" id="GO:0008360">
    <property type="term" value="P:regulation of cell shape"/>
    <property type="evidence" value="ECO:0007669"/>
    <property type="project" value="UniProtKB-UniRule"/>
</dbReference>
<comment type="pathway">
    <text evidence="2 10">Cell wall biogenesis; peptidoglycan biosynthesis.</text>
</comment>
<dbReference type="InterPro" id="IPR038063">
    <property type="entry name" value="Transpep_catalytic_dom"/>
</dbReference>
<feature type="active site" description="Nucleophile" evidence="10">
    <location>
        <position position="202"/>
    </location>
</feature>
<dbReference type="GO" id="GO:0071972">
    <property type="term" value="F:peptidoglycan L,D-transpeptidase activity"/>
    <property type="evidence" value="ECO:0007669"/>
    <property type="project" value="TreeGrafter"/>
</dbReference>
<dbReference type="InterPro" id="IPR005490">
    <property type="entry name" value="LD_TPept_cat_dom"/>
</dbReference>
<evidence type="ECO:0000256" key="7">
    <source>
        <dbReference type="ARBA" id="ARBA00022960"/>
    </source>
</evidence>
<evidence type="ECO:0000256" key="4">
    <source>
        <dbReference type="ARBA" id="ARBA00022679"/>
    </source>
</evidence>
<evidence type="ECO:0000256" key="8">
    <source>
        <dbReference type="ARBA" id="ARBA00022984"/>
    </source>
</evidence>
<dbReference type="Pfam" id="PF18884">
    <property type="entry name" value="TSP3_bac"/>
    <property type="match status" value="4"/>
</dbReference>
<accession>A0A0G0PX18</accession>
<feature type="compositionally biased region" description="Basic and acidic residues" evidence="11">
    <location>
        <begin position="49"/>
        <end position="71"/>
    </location>
</feature>
<evidence type="ECO:0000256" key="11">
    <source>
        <dbReference type="SAM" id="MobiDB-lite"/>
    </source>
</evidence>
<evidence type="ECO:0000256" key="1">
    <source>
        <dbReference type="ARBA" id="ARBA00004613"/>
    </source>
</evidence>
<dbReference type="Proteomes" id="UP000034137">
    <property type="component" value="Unassembled WGS sequence"/>
</dbReference>
<organism evidence="13 14">
    <name type="scientific">Candidatus Falkowbacteria bacterium GW2011_GWF2_39_8</name>
    <dbReference type="NCBI Taxonomy" id="1618642"/>
    <lineage>
        <taxon>Bacteria</taxon>
        <taxon>Candidatus Falkowiibacteriota</taxon>
    </lineage>
</organism>
<name>A0A0G0PX18_9BACT</name>
<feature type="active site" description="Proton donor/acceptor" evidence="10">
    <location>
        <position position="178"/>
    </location>
</feature>
<evidence type="ECO:0000256" key="9">
    <source>
        <dbReference type="ARBA" id="ARBA00023316"/>
    </source>
</evidence>
<dbReference type="InterPro" id="IPR059100">
    <property type="entry name" value="TSP3_bac"/>
</dbReference>
<evidence type="ECO:0000259" key="12">
    <source>
        <dbReference type="PROSITE" id="PS52029"/>
    </source>
</evidence>
<dbReference type="GO" id="GO:0018104">
    <property type="term" value="P:peptidoglycan-protein cross-linking"/>
    <property type="evidence" value="ECO:0007669"/>
    <property type="project" value="TreeGrafter"/>
</dbReference>
<keyword evidence="6" id="KW-0106">Calcium</keyword>
<evidence type="ECO:0000313" key="13">
    <source>
        <dbReference type="EMBL" id="KKR32684.1"/>
    </source>
</evidence>
<comment type="subcellular location">
    <subcellularLocation>
        <location evidence="1">Secreted</location>
    </subcellularLocation>
</comment>
<reference evidence="13 14" key="1">
    <citation type="journal article" date="2015" name="Nature">
        <title>rRNA introns, odd ribosomes, and small enigmatic genomes across a large radiation of phyla.</title>
        <authorList>
            <person name="Brown C.T."/>
            <person name="Hug L.A."/>
            <person name="Thomas B.C."/>
            <person name="Sharon I."/>
            <person name="Castelle C.J."/>
            <person name="Singh A."/>
            <person name="Wilkins M.J."/>
            <person name="Williams K.H."/>
            <person name="Banfield J.F."/>
        </authorList>
    </citation>
    <scope>NUCLEOTIDE SEQUENCE [LARGE SCALE GENOMIC DNA]</scope>
</reference>
<dbReference type="GO" id="GO:0005509">
    <property type="term" value="F:calcium ion binding"/>
    <property type="evidence" value="ECO:0007669"/>
    <property type="project" value="InterPro"/>
</dbReference>
<feature type="domain" description="L,D-TPase catalytic" evidence="12">
    <location>
        <begin position="107"/>
        <end position="226"/>
    </location>
</feature>
<dbReference type="SUPFAM" id="SSF141523">
    <property type="entry name" value="L,D-transpeptidase catalytic domain-like"/>
    <property type="match status" value="1"/>
</dbReference>
<feature type="region of interest" description="Disordered" evidence="11">
    <location>
        <begin position="1"/>
        <end position="86"/>
    </location>
</feature>
<proteinExistence type="predicted"/>
<evidence type="ECO:0000256" key="10">
    <source>
        <dbReference type="PROSITE-ProRule" id="PRU01373"/>
    </source>
</evidence>
<dbReference type="GO" id="GO:0016740">
    <property type="term" value="F:transferase activity"/>
    <property type="evidence" value="ECO:0007669"/>
    <property type="project" value="UniProtKB-KW"/>
</dbReference>
<dbReference type="Gene3D" id="2.40.440.10">
    <property type="entry name" value="L,D-transpeptidase catalytic domain-like"/>
    <property type="match status" value="1"/>
</dbReference>
<comment type="caution">
    <text evidence="13">The sequence shown here is derived from an EMBL/GenBank/DDBJ whole genome shotgun (WGS) entry which is preliminary data.</text>
</comment>
<keyword evidence="4" id="KW-0808">Transferase</keyword>
<evidence type="ECO:0000256" key="2">
    <source>
        <dbReference type="ARBA" id="ARBA00004752"/>
    </source>
</evidence>
<evidence type="ECO:0000256" key="3">
    <source>
        <dbReference type="ARBA" id="ARBA00022525"/>
    </source>
</evidence>
<dbReference type="PROSITE" id="PS52029">
    <property type="entry name" value="LD_TPASE"/>
    <property type="match status" value="1"/>
</dbReference>
<evidence type="ECO:0000256" key="5">
    <source>
        <dbReference type="ARBA" id="ARBA00022729"/>
    </source>
</evidence>
<sequence>MDDADGDGIKDVDEISIYHTDPNNPDTDGDGYDDRKELINGYSPYNSEPKIKLEKSDADKDGLNDRMELNFKTDPTNPDTDGDGYKDGDEIKQGYDPLNIEKVKLAKRIEVDLKKQELSYFLNGVRMDKFKVSTGKASTPTPKGTFTIGNKHPKAWSKAYGLWMPYWQGIAGGRFGFHELPEWPGGKKEGANHLGIPVSHGCIRLGVGPAKILYNWAEVGTPVKIY</sequence>
<dbReference type="AlphaFoldDB" id="A0A0G0PX18"/>
<keyword evidence="8 10" id="KW-0573">Peptidoglycan synthesis</keyword>
<evidence type="ECO:0000313" key="14">
    <source>
        <dbReference type="Proteomes" id="UP000034137"/>
    </source>
</evidence>
<dbReference type="Gene3D" id="4.10.1080.10">
    <property type="entry name" value="TSP type-3 repeat"/>
    <property type="match status" value="1"/>
</dbReference>
<keyword evidence="9 10" id="KW-0961">Cell wall biogenesis/degradation</keyword>
<dbReference type="InterPro" id="IPR028974">
    <property type="entry name" value="TSP_type-3_rpt"/>
</dbReference>
<dbReference type="GO" id="GO:0005576">
    <property type="term" value="C:extracellular region"/>
    <property type="evidence" value="ECO:0007669"/>
    <property type="project" value="TreeGrafter"/>
</dbReference>
<protein>
    <recommendedName>
        <fullName evidence="12">L,D-TPase catalytic domain-containing protein</fullName>
    </recommendedName>
</protein>
<evidence type="ECO:0000256" key="6">
    <source>
        <dbReference type="ARBA" id="ARBA00022837"/>
    </source>
</evidence>
<dbReference type="GO" id="GO:0071555">
    <property type="term" value="P:cell wall organization"/>
    <property type="evidence" value="ECO:0007669"/>
    <property type="project" value="UniProtKB-UniRule"/>
</dbReference>
<gene>
    <name evidence="13" type="ORF">UT64_C0026G0026</name>
</gene>
<dbReference type="UniPathway" id="UPA00219"/>
<keyword evidence="5" id="KW-0732">Signal</keyword>
<dbReference type="PANTHER" id="PTHR30582:SF2">
    <property type="entry name" value="L,D-TRANSPEPTIDASE YCIB-RELATED"/>
    <property type="match status" value="1"/>
</dbReference>
<keyword evidence="7 10" id="KW-0133">Cell shape</keyword>
<dbReference type="PANTHER" id="PTHR30582">
    <property type="entry name" value="L,D-TRANSPEPTIDASE"/>
    <property type="match status" value="1"/>
</dbReference>
<dbReference type="InterPro" id="IPR050979">
    <property type="entry name" value="LD-transpeptidase"/>
</dbReference>
<dbReference type="CDD" id="cd16913">
    <property type="entry name" value="YkuD_like"/>
    <property type="match status" value="1"/>
</dbReference>
<dbReference type="EMBL" id="LBXO01000026">
    <property type="protein sequence ID" value="KKR32684.1"/>
    <property type="molecule type" value="Genomic_DNA"/>
</dbReference>